<dbReference type="InterPro" id="IPR010921">
    <property type="entry name" value="Trp_repressor/repl_initiator"/>
</dbReference>
<reference evidence="2" key="1">
    <citation type="submission" date="2017-06" db="EMBL/GenBank/DDBJ databases">
        <title>Genome analysis of Fimbriiglobus ruber SP5, the first member of the order Planctomycetales with confirmed chitinolytic capability.</title>
        <authorList>
            <person name="Ravin N.V."/>
            <person name="Rakitin A.L."/>
            <person name="Ivanova A.A."/>
            <person name="Beletsky A.V."/>
            <person name="Kulichevskaya I.S."/>
            <person name="Mardanov A.V."/>
            <person name="Dedysh S.N."/>
        </authorList>
    </citation>
    <scope>NUCLEOTIDE SEQUENCE [LARGE SCALE GENOMIC DNA]</scope>
    <source>
        <strain evidence="2">SP5</strain>
    </source>
</reference>
<name>A0A225DUQ4_9BACT</name>
<evidence type="ECO:0000313" key="1">
    <source>
        <dbReference type="EMBL" id="OWK42268.1"/>
    </source>
</evidence>
<proteinExistence type="predicted"/>
<sequence>MARKRRVLSSQFKAKVAMAAAKEDQTLSALASKFAVHSNQVPAWKKTLVERVAELFEDGRMKTESGPSTDDWFAQIGRLQVELEWLKKRRVCRLRLGVGGLNSTMRRSACVDSANFWGWGDRVATTRRCRNRRRTFG</sequence>
<dbReference type="Proteomes" id="UP000214646">
    <property type="component" value="Unassembled WGS sequence"/>
</dbReference>
<dbReference type="AlphaFoldDB" id="A0A225DUQ4"/>
<dbReference type="SUPFAM" id="SSF48295">
    <property type="entry name" value="TrpR-like"/>
    <property type="match status" value="1"/>
</dbReference>
<accession>A0A225DUQ4</accession>
<evidence type="ECO:0000313" key="2">
    <source>
        <dbReference type="Proteomes" id="UP000214646"/>
    </source>
</evidence>
<comment type="caution">
    <text evidence="1">The sequence shown here is derived from an EMBL/GenBank/DDBJ whole genome shotgun (WGS) entry which is preliminary data.</text>
</comment>
<dbReference type="RefSeq" id="WP_238602681.1">
    <property type="nucleotide sequence ID" value="NZ_NIDE01000005.1"/>
</dbReference>
<protein>
    <submittedName>
        <fullName evidence="1">Mobile element protein</fullName>
    </submittedName>
</protein>
<dbReference type="GO" id="GO:0043565">
    <property type="term" value="F:sequence-specific DNA binding"/>
    <property type="evidence" value="ECO:0007669"/>
    <property type="project" value="InterPro"/>
</dbReference>
<dbReference type="EMBL" id="NIDE01000005">
    <property type="protein sequence ID" value="OWK42268.1"/>
    <property type="molecule type" value="Genomic_DNA"/>
</dbReference>
<gene>
    <name evidence="1" type="ORF">FRUB_04346</name>
</gene>
<organism evidence="1 2">
    <name type="scientific">Fimbriiglobus ruber</name>
    <dbReference type="NCBI Taxonomy" id="1908690"/>
    <lineage>
        <taxon>Bacteria</taxon>
        <taxon>Pseudomonadati</taxon>
        <taxon>Planctomycetota</taxon>
        <taxon>Planctomycetia</taxon>
        <taxon>Gemmatales</taxon>
        <taxon>Gemmataceae</taxon>
        <taxon>Fimbriiglobus</taxon>
    </lineage>
</organism>
<keyword evidence="2" id="KW-1185">Reference proteome</keyword>